<protein>
    <submittedName>
        <fullName evidence="1">Uncharacterized protein</fullName>
    </submittedName>
</protein>
<gene>
    <name evidence="1" type="ORF">vBKpMFBKp24_311</name>
</gene>
<name>A0A7U0J5N4_9CAUD</name>
<reference evidence="1 2" key="1">
    <citation type="submission" date="2020-12" db="EMBL/GenBank/DDBJ databases">
        <title>Genomic characterization of four novel bacteriophages infecting Klebsiella pneumoniae.</title>
        <authorList>
            <person name="Estrada Bonilla B."/>
            <person name="Costa A.R."/>
            <person name="van Rossum T."/>
            <person name="Hagedoorn S."/>
            <person name="Wallinga H."/>
            <person name="Xiao M."/>
            <person name="Song W."/>
            <person name="Haas P.-J."/>
            <person name="Nobrega F.L."/>
            <person name="Brouns S.J.J."/>
        </authorList>
    </citation>
    <scope>NUCLEOTIDE SEQUENCE [LARGE SCALE GENOMIC DNA]</scope>
</reference>
<evidence type="ECO:0000313" key="1">
    <source>
        <dbReference type="EMBL" id="QQV92339.1"/>
    </source>
</evidence>
<evidence type="ECO:0000313" key="2">
    <source>
        <dbReference type="Proteomes" id="UP000596381"/>
    </source>
</evidence>
<dbReference type="EMBL" id="MW394391">
    <property type="protein sequence ID" value="QQV92339.1"/>
    <property type="molecule type" value="Genomic_DNA"/>
</dbReference>
<sequence length="73" mass="8026">MFQVGDTVRILSCQTREDLVGKETTISALDAKLEDLAWADIYGMDQYISVVIDTDARFIAAQLELVASDIEGS</sequence>
<organism evidence="1 2">
    <name type="scientific">Klebsiella phage vB_KpM_FBKp24</name>
    <dbReference type="NCBI Taxonomy" id="2801834"/>
    <lineage>
        <taxon>Viruses</taxon>
        <taxon>Duplodnaviria</taxon>
        <taxon>Heunggongvirae</taxon>
        <taxon>Uroviricota</taxon>
        <taxon>Caudoviricetes</taxon>
        <taxon>Chimalliviridae</taxon>
        <taxon>Maaswegvirus</taxon>
        <taxon>Maaswegvirus Kp24</taxon>
    </lineage>
</organism>
<accession>A0A7U0J5N4</accession>
<proteinExistence type="predicted"/>
<dbReference type="Proteomes" id="UP000596381">
    <property type="component" value="Segment"/>
</dbReference>
<keyword evidence="2" id="KW-1185">Reference proteome</keyword>